<reference evidence="5" key="1">
    <citation type="journal article" date="2017" name="PLoS ONE">
        <title>The Agassiz's desert tortoise genome provides a resource for the conservation of a threatened species.</title>
        <authorList>
            <person name="Tollis M."/>
            <person name="DeNardo D.F."/>
            <person name="Cornelius J.A."/>
            <person name="Dolby G.A."/>
            <person name="Edwards T."/>
            <person name="Henen B.T."/>
            <person name="Karl A.E."/>
            <person name="Murphy R.W."/>
            <person name="Kusumi K."/>
        </authorList>
    </citation>
    <scope>NUCLEOTIDE SEQUENCE [LARGE SCALE GENOMIC DNA]</scope>
</reference>
<keyword evidence="5" id="KW-1185">Reference proteome</keyword>
<keyword evidence="2" id="KW-0812">Transmembrane</keyword>
<dbReference type="InterPro" id="IPR001623">
    <property type="entry name" value="DnaJ_domain"/>
</dbReference>
<evidence type="ECO:0000256" key="1">
    <source>
        <dbReference type="SAM" id="MobiDB-lite"/>
    </source>
</evidence>
<feature type="region of interest" description="Disordered" evidence="1">
    <location>
        <begin position="40"/>
        <end position="114"/>
    </location>
</feature>
<keyword evidence="2" id="KW-1133">Transmembrane helix</keyword>
<dbReference type="Gene3D" id="1.10.287.110">
    <property type="entry name" value="DnaJ domain"/>
    <property type="match status" value="1"/>
</dbReference>
<evidence type="ECO:0000313" key="4">
    <source>
        <dbReference type="Ensembl" id="ENSGAGP00000018811.1"/>
    </source>
</evidence>
<feature type="region of interest" description="Disordered" evidence="1">
    <location>
        <begin position="718"/>
        <end position="738"/>
    </location>
</feature>
<feature type="transmembrane region" description="Helical" evidence="2">
    <location>
        <begin position="408"/>
        <end position="431"/>
    </location>
</feature>
<dbReference type="InterPro" id="IPR052317">
    <property type="entry name" value="Viral_replicn-host_int_reg"/>
</dbReference>
<dbReference type="GO" id="GO:0050780">
    <property type="term" value="F:dopamine receptor binding"/>
    <property type="evidence" value="ECO:0007669"/>
    <property type="project" value="TreeGrafter"/>
</dbReference>
<dbReference type="SUPFAM" id="SSF46565">
    <property type="entry name" value="Chaperone J-domain"/>
    <property type="match status" value="1"/>
</dbReference>
<dbReference type="Proteomes" id="UP000291020">
    <property type="component" value="Unassembled WGS sequence"/>
</dbReference>
<reference evidence="4" key="2">
    <citation type="submission" date="2025-08" db="UniProtKB">
        <authorList>
            <consortium name="Ensembl"/>
        </authorList>
    </citation>
    <scope>IDENTIFICATION</scope>
</reference>
<feature type="domain" description="J" evidence="3">
    <location>
        <begin position="541"/>
        <end position="605"/>
    </location>
</feature>
<keyword evidence="2" id="KW-0472">Membrane</keyword>
<dbReference type="STRING" id="38772.ENSGAGP00000018811"/>
<dbReference type="Ensembl" id="ENSGAGT00000021443.1">
    <property type="protein sequence ID" value="ENSGAGP00000018811.1"/>
    <property type="gene ID" value="ENSGAGG00000013918.1"/>
</dbReference>
<proteinExistence type="predicted"/>
<dbReference type="PRINTS" id="PR00625">
    <property type="entry name" value="JDOMAIN"/>
</dbReference>
<dbReference type="PANTHER" id="PTHR44665">
    <property type="entry name" value="DNAJ HOMOLOG SUBFAMILY C MEMBER 14"/>
    <property type="match status" value="1"/>
</dbReference>
<dbReference type="PANTHER" id="PTHR44665:SF1">
    <property type="entry name" value="DNAJ HOMOLOG SUBFAMILY C MEMBER 14"/>
    <property type="match status" value="1"/>
</dbReference>
<dbReference type="Pfam" id="PF00226">
    <property type="entry name" value="DnaJ"/>
    <property type="match status" value="1"/>
</dbReference>
<accession>A0A452HUN2</accession>
<dbReference type="InterPro" id="IPR036869">
    <property type="entry name" value="J_dom_sf"/>
</dbReference>
<feature type="region of interest" description="Disordered" evidence="1">
    <location>
        <begin position="1"/>
        <end position="25"/>
    </location>
</feature>
<name>A0A452HUN2_9SAUR</name>
<feature type="region of interest" description="Disordered" evidence="1">
    <location>
        <begin position="761"/>
        <end position="808"/>
    </location>
</feature>
<feature type="compositionally biased region" description="Low complexity" evidence="1">
    <location>
        <begin position="771"/>
        <end position="791"/>
    </location>
</feature>
<feature type="compositionally biased region" description="Basic residues" evidence="1">
    <location>
        <begin position="274"/>
        <end position="283"/>
    </location>
</feature>
<reference evidence="4" key="3">
    <citation type="submission" date="2025-09" db="UniProtKB">
        <authorList>
            <consortium name="Ensembl"/>
        </authorList>
    </citation>
    <scope>IDENTIFICATION</scope>
</reference>
<evidence type="ECO:0000259" key="3">
    <source>
        <dbReference type="PROSITE" id="PS50076"/>
    </source>
</evidence>
<dbReference type="InterPro" id="IPR032843">
    <property type="entry name" value="Jiv"/>
</dbReference>
<feature type="compositionally biased region" description="Basic and acidic residues" evidence="1">
    <location>
        <begin position="284"/>
        <end position="299"/>
    </location>
</feature>
<evidence type="ECO:0000256" key="2">
    <source>
        <dbReference type="SAM" id="Phobius"/>
    </source>
</evidence>
<dbReference type="CDD" id="cd06257">
    <property type="entry name" value="DnaJ"/>
    <property type="match status" value="1"/>
</dbReference>
<dbReference type="SMART" id="SM00271">
    <property type="entry name" value="DnaJ"/>
    <property type="match status" value="1"/>
</dbReference>
<dbReference type="PROSITE" id="PS50076">
    <property type="entry name" value="DNAJ_2"/>
    <property type="match status" value="1"/>
</dbReference>
<organism evidence="4 5">
    <name type="scientific">Gopherus agassizii</name>
    <name type="common">Agassiz's desert tortoise</name>
    <dbReference type="NCBI Taxonomy" id="38772"/>
    <lineage>
        <taxon>Eukaryota</taxon>
        <taxon>Metazoa</taxon>
        <taxon>Chordata</taxon>
        <taxon>Craniata</taxon>
        <taxon>Vertebrata</taxon>
        <taxon>Euteleostomi</taxon>
        <taxon>Archelosauria</taxon>
        <taxon>Testudinata</taxon>
        <taxon>Testudines</taxon>
        <taxon>Cryptodira</taxon>
        <taxon>Durocryptodira</taxon>
        <taxon>Testudinoidea</taxon>
        <taxon>Testudinidae</taxon>
        <taxon>Gopherus</taxon>
    </lineage>
</organism>
<feature type="compositionally biased region" description="Basic residues" evidence="1">
    <location>
        <begin position="305"/>
        <end position="315"/>
    </location>
</feature>
<dbReference type="Pfam" id="PF14901">
    <property type="entry name" value="Jiv90"/>
    <property type="match status" value="1"/>
</dbReference>
<sequence length="808" mass="88050">MLGQDGTGGKAVEKQMSGGGGMCETKPDSSCCWSGEFTEGRGAPGASPGVDNRPLFSSFGDPGSTGPNGSQFFQECCSPEGPERTSPSQSWSKQLHGATKGLEPMEAHGPAAAGTPNVRETLLAEPSAERLGKVEEAGHSPHQGFPEGGGQRTACTAGEGVGWNGSCDRVPMGLLEEDGLHFTEYCAPGSGLSISCSCQGESLDPSRTYLEKGNCSCSITCQRWASEFPGAEDEAFGPDSAPSLQGQEEDGEDDSVSKASEDPFDSGRVLSGRKNGRRQRHRSSTKDEEGKENAKREGRSAPAGGKHKQARKRSHADRQRHLKAEVPKQLEELAWVCVSCFKKLIKLVLVITHECGEYVEAGGRVLYSCCQLDAWDLGSAQASMRTWSQRAKSSLGKAARWLGSWGNWLWRLLKMLGALLFLVLILLLGSLRLCWRVSKSLLLAGAAKLSRTSSVARLLSLLDSPFLRRTWALFRETRTCKYVTHLLQKWRGLLGASKGPRTDGLGEAVAGPDPGMGGRYQPSEEVARLLALADVPEEEMNPFQVLGLEVTASDTELKKAYRQLAVLVHPDKNKHPRAEEAFKVLRAAWDIVSNPEKRKEYEIKRMAESELTRSMTEFLTKLREDLKEAMNTMMCSKCQGKHKRFEIDRDPLSARYCAECGKLHPAKEGDFWAESSMLGLKITYFALMDGKVYDITEWAGCQRVGISPDTHRVPYHISFRSQSSGSGGRQRTASEGSPASAADLQDFFNCVFQGTPGHMPNGGFFVPPQAPQAAAPSASAPAPKTESAAPKGDSKQKRRKKVRRPFQR</sequence>
<feature type="compositionally biased region" description="Basic residues" evidence="1">
    <location>
        <begin position="796"/>
        <end position="808"/>
    </location>
</feature>
<feature type="region of interest" description="Disordered" evidence="1">
    <location>
        <begin position="230"/>
        <end position="321"/>
    </location>
</feature>
<evidence type="ECO:0000313" key="5">
    <source>
        <dbReference type="Proteomes" id="UP000291020"/>
    </source>
</evidence>
<protein>
    <recommendedName>
        <fullName evidence="3">J domain-containing protein</fullName>
    </recommendedName>
</protein>
<dbReference type="AlphaFoldDB" id="A0A452HUN2"/>